<reference evidence="1 2" key="1">
    <citation type="submission" date="2018-09" db="EMBL/GenBank/DDBJ databases">
        <authorList>
            <person name="Zhu H."/>
        </authorList>
    </citation>
    <scope>NUCLEOTIDE SEQUENCE [LARGE SCALE GENOMIC DNA]</scope>
    <source>
        <strain evidence="1 2">K2S05-167</strain>
    </source>
</reference>
<evidence type="ECO:0000313" key="2">
    <source>
        <dbReference type="Proteomes" id="UP000286287"/>
    </source>
</evidence>
<accession>A0A418V846</accession>
<sequence>MSAPSSVTCDIVTLRMTHCRAEQAARLAQYHLAVMHYRTCLEVAELRQDAQATQFFALKLADCYERMGLRHKAQGFQTLASSNDDFLTLLCD</sequence>
<name>A0A418V846_9DEIO</name>
<keyword evidence="2" id="KW-1185">Reference proteome</keyword>
<evidence type="ECO:0000313" key="1">
    <source>
        <dbReference type="EMBL" id="RJF72264.1"/>
    </source>
</evidence>
<dbReference type="RefSeq" id="WP_119764225.1">
    <property type="nucleotide sequence ID" value="NZ_QYUJ01000014.1"/>
</dbReference>
<organism evidence="1 2">
    <name type="scientific">Deinococcus cavernae</name>
    <dbReference type="NCBI Taxonomy" id="2320857"/>
    <lineage>
        <taxon>Bacteria</taxon>
        <taxon>Thermotogati</taxon>
        <taxon>Deinococcota</taxon>
        <taxon>Deinococci</taxon>
        <taxon>Deinococcales</taxon>
        <taxon>Deinococcaceae</taxon>
        <taxon>Deinococcus</taxon>
    </lineage>
</organism>
<gene>
    <name evidence="1" type="ORF">D3875_12575</name>
</gene>
<dbReference type="OrthoDB" id="72304at2"/>
<proteinExistence type="predicted"/>
<evidence type="ECO:0008006" key="3">
    <source>
        <dbReference type="Google" id="ProtNLM"/>
    </source>
</evidence>
<dbReference type="EMBL" id="QYUJ01000014">
    <property type="protein sequence ID" value="RJF72264.1"/>
    <property type="molecule type" value="Genomic_DNA"/>
</dbReference>
<comment type="caution">
    <text evidence="1">The sequence shown here is derived from an EMBL/GenBank/DDBJ whole genome shotgun (WGS) entry which is preliminary data.</text>
</comment>
<dbReference type="Proteomes" id="UP000286287">
    <property type="component" value="Unassembled WGS sequence"/>
</dbReference>
<dbReference type="AlphaFoldDB" id="A0A418V846"/>
<protein>
    <recommendedName>
        <fullName evidence="3">Tetratricopeptide repeat protein</fullName>
    </recommendedName>
</protein>